<proteinExistence type="predicted"/>
<comment type="caution">
    <text evidence="2">The sequence shown here is derived from an EMBL/GenBank/DDBJ whole genome shotgun (WGS) entry which is preliminary data.</text>
</comment>
<reference evidence="2 3" key="1">
    <citation type="submission" date="2019-05" db="EMBL/GenBank/DDBJ databases">
        <title>Another draft genome of Portunus trituberculatus and its Hox gene families provides insights of decapod evolution.</title>
        <authorList>
            <person name="Jeong J.-H."/>
            <person name="Song I."/>
            <person name="Kim S."/>
            <person name="Choi T."/>
            <person name="Kim D."/>
            <person name="Ryu S."/>
            <person name="Kim W."/>
        </authorList>
    </citation>
    <scope>NUCLEOTIDE SEQUENCE [LARGE SCALE GENOMIC DNA]</scope>
    <source>
        <tissue evidence="2">Muscle</tissue>
    </source>
</reference>
<keyword evidence="3" id="KW-1185">Reference proteome</keyword>
<feature type="compositionally biased region" description="Basic and acidic residues" evidence="1">
    <location>
        <begin position="118"/>
        <end position="136"/>
    </location>
</feature>
<dbReference type="AlphaFoldDB" id="A0A5B7F9X3"/>
<feature type="region of interest" description="Disordered" evidence="1">
    <location>
        <begin position="45"/>
        <end position="68"/>
    </location>
</feature>
<accession>A0A5B7F9X3</accession>
<gene>
    <name evidence="2" type="ORF">E2C01_036006</name>
</gene>
<name>A0A5B7F9X3_PORTR</name>
<evidence type="ECO:0000313" key="2">
    <source>
        <dbReference type="EMBL" id="MPC42385.1"/>
    </source>
</evidence>
<evidence type="ECO:0000313" key="3">
    <source>
        <dbReference type="Proteomes" id="UP000324222"/>
    </source>
</evidence>
<feature type="region of interest" description="Disordered" evidence="1">
    <location>
        <begin position="92"/>
        <end position="147"/>
    </location>
</feature>
<dbReference type="Proteomes" id="UP000324222">
    <property type="component" value="Unassembled WGS sequence"/>
</dbReference>
<protein>
    <submittedName>
        <fullName evidence="2">Uncharacterized protein</fullName>
    </submittedName>
</protein>
<evidence type="ECO:0000256" key="1">
    <source>
        <dbReference type="SAM" id="MobiDB-lite"/>
    </source>
</evidence>
<feature type="compositionally biased region" description="Polar residues" evidence="1">
    <location>
        <begin position="92"/>
        <end position="105"/>
    </location>
</feature>
<dbReference type="EMBL" id="VSRR010005415">
    <property type="protein sequence ID" value="MPC42385.1"/>
    <property type="molecule type" value="Genomic_DNA"/>
</dbReference>
<organism evidence="2 3">
    <name type="scientific">Portunus trituberculatus</name>
    <name type="common">Swimming crab</name>
    <name type="synonym">Neptunus trituberculatus</name>
    <dbReference type="NCBI Taxonomy" id="210409"/>
    <lineage>
        <taxon>Eukaryota</taxon>
        <taxon>Metazoa</taxon>
        <taxon>Ecdysozoa</taxon>
        <taxon>Arthropoda</taxon>
        <taxon>Crustacea</taxon>
        <taxon>Multicrustacea</taxon>
        <taxon>Malacostraca</taxon>
        <taxon>Eumalacostraca</taxon>
        <taxon>Eucarida</taxon>
        <taxon>Decapoda</taxon>
        <taxon>Pleocyemata</taxon>
        <taxon>Brachyura</taxon>
        <taxon>Eubrachyura</taxon>
        <taxon>Portunoidea</taxon>
        <taxon>Portunidae</taxon>
        <taxon>Portuninae</taxon>
        <taxon>Portunus</taxon>
    </lineage>
</organism>
<sequence length="147" mass="16040">MKNKAAIEKIIGGKTYQTEKEMCEIMNESFKMLLEQQKKFGRGGGVGVGAASSGSGSRSLGIRKGVSSKFASPMRREDEYGSDEIMRRCLLQGSSRSSAAENSPYSDLLTDPRLAQWDSRDLADKHNPVEATRGDTDQCIARGEQAT</sequence>
<feature type="compositionally biased region" description="Low complexity" evidence="1">
    <location>
        <begin position="49"/>
        <end position="59"/>
    </location>
</feature>